<dbReference type="GO" id="GO:0031146">
    <property type="term" value="P:SCF-dependent proteasomal ubiquitin-dependent protein catabolic process"/>
    <property type="evidence" value="ECO:0000318"/>
    <property type="project" value="GO_Central"/>
</dbReference>
<dbReference type="PANTHER" id="PTHR13318:SF254">
    <property type="entry name" value="PROTEIN AMN1 HOMOLOG"/>
    <property type="match status" value="1"/>
</dbReference>
<reference evidence="6" key="4">
    <citation type="submission" date="2025-09" db="UniProtKB">
        <authorList>
            <consortium name="Ensembl"/>
        </authorList>
    </citation>
    <scope>IDENTIFICATION</scope>
    <source>
        <strain evidence="6">17573</strain>
    </source>
</reference>
<dbReference type="SUPFAM" id="SSF52047">
    <property type="entry name" value="RNI-like"/>
    <property type="match status" value="1"/>
</dbReference>
<dbReference type="PaxDb" id="9544-ENSMMUP00000014638"/>
<reference evidence="6" key="3">
    <citation type="submission" date="2025-08" db="UniProtKB">
        <authorList>
            <consortium name="Ensembl"/>
        </authorList>
    </citation>
    <scope>IDENTIFICATION</scope>
    <source>
        <strain evidence="6">17573</strain>
    </source>
</reference>
<dbReference type="Pfam" id="PF25372">
    <property type="entry name" value="DUF7885"/>
    <property type="match status" value="1"/>
</dbReference>
<organism evidence="6 7">
    <name type="scientific">Macaca mulatta</name>
    <name type="common">Rhesus macaque</name>
    <dbReference type="NCBI Taxonomy" id="9544"/>
    <lineage>
        <taxon>Eukaryota</taxon>
        <taxon>Metazoa</taxon>
        <taxon>Chordata</taxon>
        <taxon>Craniata</taxon>
        <taxon>Vertebrata</taxon>
        <taxon>Euteleostomi</taxon>
        <taxon>Mammalia</taxon>
        <taxon>Eutheria</taxon>
        <taxon>Euarchontoglires</taxon>
        <taxon>Primates</taxon>
        <taxon>Haplorrhini</taxon>
        <taxon>Catarrhini</taxon>
        <taxon>Cercopithecidae</taxon>
        <taxon>Cercopithecinae</taxon>
        <taxon>Macaca</taxon>
    </lineage>
</organism>
<sequence>MQRILLVRAATSQLSLCHRRVLGSRRRSGAERWAELPRNLLQLHWSRRRTGERTTTPVRLHLNLGPLYILSHPASSAQPSVAPPQGEISSFLVESEAWPRPGHRKNPCDVTKTYASRGGRELADGPWLRSGGPGTAEEASDAAAMPRPRRVSQLLDLCLWCFMKNISRYLTDIKPLPPNIKDRLIKIMSMQGRITDSNISEILHPEVQTLDLRSCDISDAALLHLSNCRKLKKLNLNSSKGNRVSVTSEGIKAVASSCSYLHEASLKRCCNLTDEGVVALALNCQLLKIIDLGGCLSITDVSLHALGKNCPFLQCVDFSATQVSDSGVIALVSGPCAKKLEEIHMGHCVNLTDGAVEAVLTYCPQIRILLFHGCPLITDHSREVLEQLVGPNKLKQVTWTVY</sequence>
<proteinExistence type="inferred from homology"/>
<dbReference type="ExpressionAtlas" id="A0A5F7ZY26">
    <property type="expression patterns" value="baseline"/>
</dbReference>
<dbReference type="FunCoup" id="A0A5F7ZY26">
    <property type="interactions" value="90"/>
</dbReference>
<evidence type="ECO:0000259" key="5">
    <source>
        <dbReference type="Pfam" id="PF25372"/>
    </source>
</evidence>
<evidence type="ECO:0000313" key="7">
    <source>
        <dbReference type="Proteomes" id="UP000006718"/>
    </source>
</evidence>
<dbReference type="InParanoid" id="A0A5F7ZY26"/>
<dbReference type="InterPro" id="IPR006553">
    <property type="entry name" value="Leu-rich_rpt_Cys-con_subtyp"/>
</dbReference>
<dbReference type="FunFam" id="3.80.10.10:FF:000178">
    <property type="entry name" value="protein AMN1 homolog isoform X1"/>
    <property type="match status" value="1"/>
</dbReference>
<accession>A0A5F7ZY26</accession>
<evidence type="ECO:0000256" key="1">
    <source>
        <dbReference type="ARBA" id="ARBA00038257"/>
    </source>
</evidence>
<feature type="domain" description="F-box/LRR-repeat protein 15-like leucin rich repeat" evidence="5">
    <location>
        <begin position="193"/>
        <end position="386"/>
    </location>
</feature>
<dbReference type="SMR" id="A0A5F7ZY26"/>
<dbReference type="CTD" id="196394"/>
<dbReference type="CDD" id="cd09293">
    <property type="entry name" value="AMN1"/>
    <property type="match status" value="1"/>
</dbReference>
<dbReference type="Proteomes" id="UP000006718">
    <property type="component" value="Chromosome 11"/>
</dbReference>
<name>A0A5F7ZY26_MACMU</name>
<dbReference type="VGNC" id="VGNC:81357">
    <property type="gene designation" value="AMN1"/>
</dbReference>
<reference evidence="6" key="2">
    <citation type="submission" date="2019-01" db="EMBL/GenBank/DDBJ databases">
        <authorList>
            <person name="Graves T."/>
            <person name="Eichler E.E."/>
            <person name="Wilson R.K."/>
        </authorList>
    </citation>
    <scope>NUCLEOTIDE SEQUENCE [LARGE SCALE GENOMIC DNA]</scope>
    <source>
        <strain evidence="6">17573</strain>
    </source>
</reference>
<dbReference type="AlphaFoldDB" id="A0A5F7ZY26"/>
<dbReference type="OMA" id="MSWDGAG"/>
<dbReference type="SMART" id="SM00367">
    <property type="entry name" value="LRR_CC"/>
    <property type="match status" value="6"/>
</dbReference>
<comment type="subunit">
    <text evidence="2">Interacts with TASOR.</text>
</comment>
<dbReference type="InterPro" id="IPR057207">
    <property type="entry name" value="FBXL15_LRR"/>
</dbReference>
<dbReference type="Ensembl" id="ENSMMUT00000090556.1">
    <property type="protein sequence ID" value="ENSMMUP00000070045.1"/>
    <property type="gene ID" value="ENSMMUG00000011180.4"/>
</dbReference>
<keyword evidence="7" id="KW-1185">Reference proteome</keyword>
<evidence type="ECO:0000256" key="3">
    <source>
        <dbReference type="ARBA" id="ARBA00039628"/>
    </source>
</evidence>
<dbReference type="STRING" id="9544.ENSMMUP00000070045"/>
<reference evidence="7" key="1">
    <citation type="journal article" date="2007" name="Science">
        <title>Evolutionary and biomedical insights from the rhesus macaque genome.</title>
        <authorList>
            <person name="Gibbs R.A."/>
            <person name="Rogers J."/>
            <person name="Katze M.G."/>
            <person name="Bumgarner R."/>
            <person name="Weinstock G.M."/>
            <person name="Mardis E.R."/>
            <person name="Remington K.A."/>
            <person name="Strausberg R.L."/>
            <person name="Venter J.C."/>
            <person name="Wilson R.K."/>
            <person name="Batzer M.A."/>
            <person name="Bustamante C.D."/>
            <person name="Eichler E.E."/>
            <person name="Hahn M.W."/>
            <person name="Hardison R.C."/>
            <person name="Makova K.D."/>
            <person name="Miller W."/>
            <person name="Milosavljevic A."/>
            <person name="Palermo R.E."/>
            <person name="Siepel A."/>
            <person name="Sikela J.M."/>
            <person name="Attaway T."/>
            <person name="Bell S."/>
            <person name="Bernard K.E."/>
            <person name="Buhay C.J."/>
            <person name="Chandrabose M.N."/>
            <person name="Dao M."/>
            <person name="Davis C."/>
            <person name="Delehaunty K.D."/>
            <person name="Ding Y."/>
            <person name="Dinh H.H."/>
            <person name="Dugan-Rocha S."/>
            <person name="Fulton L.A."/>
            <person name="Gabisi R.A."/>
            <person name="Garner T.T."/>
            <person name="Godfrey J."/>
            <person name="Hawes A.C."/>
            <person name="Hernandez J."/>
            <person name="Hines S."/>
            <person name="Holder M."/>
            <person name="Hume J."/>
            <person name="Jhangiani S.N."/>
            <person name="Joshi V."/>
            <person name="Khan Z.M."/>
            <person name="Kirkness E.F."/>
            <person name="Cree A."/>
            <person name="Fowler R.G."/>
            <person name="Lee S."/>
            <person name="Lewis L.R."/>
            <person name="Li Z."/>
            <person name="Liu Y.-S."/>
            <person name="Moore S.M."/>
            <person name="Muzny D."/>
            <person name="Nazareth L.V."/>
            <person name="Ngo D.N."/>
            <person name="Okwuonu G.O."/>
            <person name="Pai G."/>
            <person name="Parker D."/>
            <person name="Paul H.A."/>
            <person name="Pfannkoch C."/>
            <person name="Pohl C.S."/>
            <person name="Rogers Y.-H.C."/>
            <person name="Ruiz S.J."/>
            <person name="Sabo A."/>
            <person name="Santibanez J."/>
            <person name="Schneider B.W."/>
            <person name="Smith S.M."/>
            <person name="Sodergren E."/>
            <person name="Svatek A.F."/>
            <person name="Utterback T.R."/>
            <person name="Vattathil S."/>
            <person name="Warren W."/>
            <person name="White C.S."/>
            <person name="Chinwalla A.T."/>
            <person name="Feng Y."/>
            <person name="Halpern A.L."/>
            <person name="Hillier L.W."/>
            <person name="Huang X."/>
            <person name="Minx P."/>
            <person name="Nelson J.O."/>
            <person name="Pepin K.H."/>
            <person name="Qin X."/>
            <person name="Sutton G.G."/>
            <person name="Venter E."/>
            <person name="Walenz B.P."/>
            <person name="Wallis J.W."/>
            <person name="Worley K.C."/>
            <person name="Yang S.-P."/>
            <person name="Jones S.M."/>
            <person name="Marra M.A."/>
            <person name="Rocchi M."/>
            <person name="Schein J.E."/>
            <person name="Baertsch R."/>
            <person name="Clarke L."/>
            <person name="Csuros M."/>
            <person name="Glasscock J."/>
            <person name="Harris R.A."/>
            <person name="Havlak P."/>
            <person name="Jackson A.R."/>
            <person name="Jiang H."/>
            <person name="Liu Y."/>
            <person name="Messina D.N."/>
            <person name="Shen Y."/>
            <person name="Song H.X.-Z."/>
            <person name="Wylie T."/>
            <person name="Zhang L."/>
            <person name="Birney E."/>
            <person name="Han K."/>
            <person name="Konkel M.K."/>
            <person name="Lee J."/>
            <person name="Smit A.F.A."/>
            <person name="Ullmer B."/>
            <person name="Wang H."/>
            <person name="Xing J."/>
            <person name="Burhans R."/>
            <person name="Cheng Z."/>
            <person name="Karro J.E."/>
            <person name="Ma J."/>
            <person name="Raney B."/>
            <person name="She X."/>
            <person name="Cox M.J."/>
            <person name="Demuth J.P."/>
            <person name="Dumas L.J."/>
            <person name="Han S.-G."/>
            <person name="Hopkins J."/>
            <person name="Karimpour-Fard A."/>
            <person name="Kim Y.H."/>
            <person name="Pollack J.R."/>
            <person name="Vinar T."/>
            <person name="Addo-Quaye C."/>
            <person name="Degenhardt J."/>
            <person name="Denby A."/>
            <person name="Hubisz M.J."/>
            <person name="Indap A."/>
            <person name="Kosiol C."/>
            <person name="Lahn B.T."/>
            <person name="Lawson H.A."/>
            <person name="Marklein A."/>
            <person name="Nielsen R."/>
            <person name="Vallender E.J."/>
            <person name="Clark A.G."/>
            <person name="Ferguson B."/>
            <person name="Hernandez R.D."/>
            <person name="Hirani K."/>
            <person name="Kehrer-Sawatzki H."/>
            <person name="Kolb J."/>
            <person name="Patil S."/>
            <person name="Pu L.-L."/>
            <person name="Ren Y."/>
            <person name="Smith D.G."/>
            <person name="Wheeler D.A."/>
            <person name="Schenck I."/>
            <person name="Ball E.V."/>
            <person name="Chen R."/>
            <person name="Cooper D.N."/>
            <person name="Giardine B."/>
            <person name="Hsu F."/>
            <person name="Kent W.J."/>
            <person name="Lesk A."/>
            <person name="Nelson D.L."/>
            <person name="O'brien W.E."/>
            <person name="Pruefer K."/>
            <person name="Stenson P.D."/>
            <person name="Wallace J.C."/>
            <person name="Ke H."/>
            <person name="Liu X.-M."/>
            <person name="Wang P."/>
            <person name="Xiang A.P."/>
            <person name="Yang F."/>
            <person name="Barber G.P."/>
            <person name="Haussler D."/>
            <person name="Karolchik D."/>
            <person name="Kern A.D."/>
            <person name="Kuhn R.M."/>
            <person name="Smith K.E."/>
            <person name="Zwieg A.S."/>
        </authorList>
    </citation>
    <scope>NUCLEOTIDE SEQUENCE [LARGE SCALE GENOMIC DNA]</scope>
    <source>
        <strain evidence="7">17573</strain>
    </source>
</reference>
<dbReference type="Gene3D" id="3.80.10.10">
    <property type="entry name" value="Ribonuclease Inhibitor"/>
    <property type="match status" value="1"/>
</dbReference>
<evidence type="ECO:0000313" key="6">
    <source>
        <dbReference type="Ensembl" id="ENSMMUP00000070045.1"/>
    </source>
</evidence>
<feature type="region of interest" description="Disordered" evidence="4">
    <location>
        <begin position="121"/>
        <end position="144"/>
    </location>
</feature>
<dbReference type="VEuPathDB" id="HostDB:ENSMMUG00000011180"/>
<dbReference type="GO" id="GO:0019005">
    <property type="term" value="C:SCF ubiquitin ligase complex"/>
    <property type="evidence" value="ECO:0000318"/>
    <property type="project" value="GO_Central"/>
</dbReference>
<evidence type="ECO:0000256" key="2">
    <source>
        <dbReference type="ARBA" id="ARBA00038581"/>
    </source>
</evidence>
<comment type="similarity">
    <text evidence="1">Belongs to the AMN1 family.</text>
</comment>
<evidence type="ECO:0000256" key="4">
    <source>
        <dbReference type="SAM" id="MobiDB-lite"/>
    </source>
</evidence>
<protein>
    <recommendedName>
        <fullName evidence="3">Protein AMN1 homolog</fullName>
    </recommendedName>
</protein>
<evidence type="ECO:0000313" key="8">
    <source>
        <dbReference type="VGNC" id="VGNC:81357"/>
    </source>
</evidence>
<dbReference type="GeneID" id="695467"/>
<dbReference type="Bgee" id="ENSMMUG00000011180">
    <property type="expression patterns" value="Expressed in spermatid and 22 other cell types or tissues"/>
</dbReference>
<dbReference type="GeneTree" id="ENSGT00730000111305"/>
<dbReference type="OrthoDB" id="10257471at2759"/>
<dbReference type="InterPro" id="IPR032675">
    <property type="entry name" value="LRR_dom_sf"/>
</dbReference>
<dbReference type="RefSeq" id="XP_015006880.2">
    <property type="nucleotide sequence ID" value="XM_015151394.2"/>
</dbReference>
<gene>
    <name evidence="6 8" type="primary">AMN1</name>
</gene>
<dbReference type="KEGG" id="mcc:695467"/>
<dbReference type="PANTHER" id="PTHR13318">
    <property type="entry name" value="PARTNER OF PAIRED, ISOFORM B-RELATED"/>
    <property type="match status" value="1"/>
</dbReference>